<dbReference type="SUPFAM" id="SSF46785">
    <property type="entry name" value="Winged helix' DNA-binding domain"/>
    <property type="match status" value="1"/>
</dbReference>
<keyword evidence="3" id="KW-0804">Transcription</keyword>
<dbReference type="InterPro" id="IPR036388">
    <property type="entry name" value="WH-like_DNA-bd_sf"/>
</dbReference>
<dbReference type="Gene3D" id="1.10.10.10">
    <property type="entry name" value="Winged helix-like DNA-binding domain superfamily/Winged helix DNA-binding domain"/>
    <property type="match status" value="1"/>
</dbReference>
<feature type="compositionally biased region" description="Basic residues" evidence="4">
    <location>
        <begin position="1"/>
        <end position="13"/>
    </location>
</feature>
<evidence type="ECO:0000313" key="7">
    <source>
        <dbReference type="Proteomes" id="UP000719942"/>
    </source>
</evidence>
<evidence type="ECO:0000313" key="6">
    <source>
        <dbReference type="EMBL" id="MBW7572944.1"/>
    </source>
</evidence>
<comment type="caution">
    <text evidence="6">The sequence shown here is derived from an EMBL/GenBank/DDBJ whole genome shotgun (WGS) entry which is preliminary data.</text>
</comment>
<gene>
    <name evidence="6" type="ORF">J5W02_08965</name>
</gene>
<sequence>MKKDKEKKKKRAKRAEPRQDSAESILEIAADAVPSQDPLQYALAAVGGKWKLRILWALRNNASLRYGEIKQQIPPITDMMLSQSLRELTAAALIARQQFQQIPPKVEYRITPAGADLIPAVELLCAWALKQQIKGEK</sequence>
<dbReference type="PROSITE" id="PS51118">
    <property type="entry name" value="HTH_HXLR"/>
    <property type="match status" value="1"/>
</dbReference>
<protein>
    <submittedName>
        <fullName evidence="6">Helix-turn-helix transcriptional regulator</fullName>
    </submittedName>
</protein>
<dbReference type="InterPro" id="IPR036390">
    <property type="entry name" value="WH_DNA-bd_sf"/>
</dbReference>
<evidence type="ECO:0000256" key="4">
    <source>
        <dbReference type="SAM" id="MobiDB-lite"/>
    </source>
</evidence>
<evidence type="ECO:0000256" key="1">
    <source>
        <dbReference type="ARBA" id="ARBA00023015"/>
    </source>
</evidence>
<dbReference type="PANTHER" id="PTHR33204:SF29">
    <property type="entry name" value="TRANSCRIPTIONAL REGULATOR"/>
    <property type="match status" value="1"/>
</dbReference>
<dbReference type="Proteomes" id="UP000719942">
    <property type="component" value="Unassembled WGS sequence"/>
</dbReference>
<reference evidence="6 7" key="1">
    <citation type="submission" date="2021-03" db="EMBL/GenBank/DDBJ databases">
        <title>Caproiciproducens sp. nov. isolated from feces of cow.</title>
        <authorList>
            <person name="Choi J.-Y."/>
        </authorList>
    </citation>
    <scope>NUCLEOTIDE SEQUENCE [LARGE SCALE GENOMIC DNA]</scope>
    <source>
        <strain evidence="6 7">AGMB10547</strain>
    </source>
</reference>
<feature type="region of interest" description="Disordered" evidence="4">
    <location>
        <begin position="1"/>
        <end position="22"/>
    </location>
</feature>
<dbReference type="PANTHER" id="PTHR33204">
    <property type="entry name" value="TRANSCRIPTIONAL REGULATOR, MARR FAMILY"/>
    <property type="match status" value="1"/>
</dbReference>
<keyword evidence="2" id="KW-0238">DNA-binding</keyword>
<organism evidence="6 7">
    <name type="scientific">Caproiciproducens faecalis</name>
    <dbReference type="NCBI Taxonomy" id="2820301"/>
    <lineage>
        <taxon>Bacteria</taxon>
        <taxon>Bacillati</taxon>
        <taxon>Bacillota</taxon>
        <taxon>Clostridia</taxon>
        <taxon>Eubacteriales</taxon>
        <taxon>Acutalibacteraceae</taxon>
        <taxon>Caproiciproducens</taxon>
    </lineage>
</organism>
<dbReference type="InterPro" id="IPR002577">
    <property type="entry name" value="HTH_HxlR"/>
</dbReference>
<evidence type="ECO:0000259" key="5">
    <source>
        <dbReference type="PROSITE" id="PS51118"/>
    </source>
</evidence>
<dbReference type="EMBL" id="JAGFNZ010000003">
    <property type="protein sequence ID" value="MBW7572944.1"/>
    <property type="molecule type" value="Genomic_DNA"/>
</dbReference>
<name>A0ABS7DNQ8_9FIRM</name>
<dbReference type="Pfam" id="PF01638">
    <property type="entry name" value="HxlR"/>
    <property type="match status" value="1"/>
</dbReference>
<evidence type="ECO:0000256" key="2">
    <source>
        <dbReference type="ARBA" id="ARBA00023125"/>
    </source>
</evidence>
<evidence type="ECO:0000256" key="3">
    <source>
        <dbReference type="ARBA" id="ARBA00023163"/>
    </source>
</evidence>
<keyword evidence="1" id="KW-0805">Transcription regulation</keyword>
<accession>A0ABS7DNQ8</accession>
<keyword evidence="7" id="KW-1185">Reference proteome</keyword>
<proteinExistence type="predicted"/>
<feature type="domain" description="HTH hxlR-type" evidence="5">
    <location>
        <begin position="37"/>
        <end position="136"/>
    </location>
</feature>
<dbReference type="RefSeq" id="WP_219965359.1">
    <property type="nucleotide sequence ID" value="NZ_JAGFNZ010000003.1"/>
</dbReference>